<dbReference type="AlphaFoldDB" id="A0A432WTI0"/>
<evidence type="ECO:0000313" key="7">
    <source>
        <dbReference type="EMBL" id="RUO37079.1"/>
    </source>
</evidence>
<dbReference type="CDD" id="cd11010">
    <property type="entry name" value="S1-P1_nuclease"/>
    <property type="match status" value="1"/>
</dbReference>
<evidence type="ECO:0000256" key="5">
    <source>
        <dbReference type="ARBA" id="ARBA00023157"/>
    </source>
</evidence>
<dbReference type="GO" id="GO:0006308">
    <property type="term" value="P:DNA catabolic process"/>
    <property type="evidence" value="ECO:0007669"/>
    <property type="project" value="InterPro"/>
</dbReference>
<dbReference type="RefSeq" id="WP_126758244.1">
    <property type="nucleotide sequence ID" value="NZ_PIPQ01000015.1"/>
</dbReference>
<keyword evidence="5" id="KW-1015">Disulfide bond</keyword>
<dbReference type="Gene3D" id="1.10.575.10">
    <property type="entry name" value="P1 Nuclease"/>
    <property type="match status" value="1"/>
</dbReference>
<dbReference type="OrthoDB" id="267579at2"/>
<keyword evidence="4" id="KW-0378">Hydrolase</keyword>
<evidence type="ECO:0000313" key="8">
    <source>
        <dbReference type="Proteomes" id="UP000286976"/>
    </source>
</evidence>
<dbReference type="InterPro" id="IPR008947">
    <property type="entry name" value="PLipase_C/P1_nuclease_dom_sf"/>
</dbReference>
<evidence type="ECO:0000256" key="1">
    <source>
        <dbReference type="ARBA" id="ARBA00022722"/>
    </source>
</evidence>
<accession>A0A432WTI0</accession>
<evidence type="ECO:0008006" key="9">
    <source>
        <dbReference type="Google" id="ProtNLM"/>
    </source>
</evidence>
<keyword evidence="6" id="KW-0325">Glycoprotein</keyword>
<gene>
    <name evidence="7" type="ORF">CWE15_11615</name>
</gene>
<organism evidence="7 8">
    <name type="scientific">Aliidiomarina taiwanensis</name>
    <dbReference type="NCBI Taxonomy" id="946228"/>
    <lineage>
        <taxon>Bacteria</taxon>
        <taxon>Pseudomonadati</taxon>
        <taxon>Pseudomonadota</taxon>
        <taxon>Gammaproteobacteria</taxon>
        <taxon>Alteromonadales</taxon>
        <taxon>Idiomarinaceae</taxon>
        <taxon>Aliidiomarina</taxon>
    </lineage>
</organism>
<reference evidence="7 8" key="1">
    <citation type="journal article" date="2011" name="Front. Microbiol.">
        <title>Genomic signatures of strain selection and enhancement in Bacillus atrophaeus var. globigii, a historical biowarfare simulant.</title>
        <authorList>
            <person name="Gibbons H.S."/>
            <person name="Broomall S.M."/>
            <person name="McNew L.A."/>
            <person name="Daligault H."/>
            <person name="Chapman C."/>
            <person name="Bruce D."/>
            <person name="Karavis M."/>
            <person name="Krepps M."/>
            <person name="McGregor P.A."/>
            <person name="Hong C."/>
            <person name="Park K.H."/>
            <person name="Akmal A."/>
            <person name="Feldman A."/>
            <person name="Lin J.S."/>
            <person name="Chang W.E."/>
            <person name="Higgs B.W."/>
            <person name="Demirev P."/>
            <person name="Lindquist J."/>
            <person name="Liem A."/>
            <person name="Fochler E."/>
            <person name="Read T.D."/>
            <person name="Tapia R."/>
            <person name="Johnson S."/>
            <person name="Bishop-Lilly K.A."/>
            <person name="Detter C."/>
            <person name="Han C."/>
            <person name="Sozhamannan S."/>
            <person name="Rosenzweig C.N."/>
            <person name="Skowronski E.W."/>
        </authorList>
    </citation>
    <scope>NUCLEOTIDE SEQUENCE [LARGE SCALE GENOMIC DNA]</scope>
    <source>
        <strain evidence="7 8">AIT1</strain>
    </source>
</reference>
<dbReference type="InterPro" id="IPR003154">
    <property type="entry name" value="S1/P1nuclease"/>
</dbReference>
<dbReference type="GO" id="GO:0016788">
    <property type="term" value="F:hydrolase activity, acting on ester bonds"/>
    <property type="evidence" value="ECO:0007669"/>
    <property type="project" value="InterPro"/>
</dbReference>
<proteinExistence type="predicted"/>
<dbReference type="Proteomes" id="UP000286976">
    <property type="component" value="Unassembled WGS sequence"/>
</dbReference>
<dbReference type="EMBL" id="PIPQ01000015">
    <property type="protein sequence ID" value="RUO37079.1"/>
    <property type="molecule type" value="Genomic_DNA"/>
</dbReference>
<dbReference type="GO" id="GO:0004519">
    <property type="term" value="F:endonuclease activity"/>
    <property type="evidence" value="ECO:0007669"/>
    <property type="project" value="UniProtKB-KW"/>
</dbReference>
<evidence type="ECO:0000256" key="4">
    <source>
        <dbReference type="ARBA" id="ARBA00022801"/>
    </source>
</evidence>
<dbReference type="GO" id="GO:0046872">
    <property type="term" value="F:metal ion binding"/>
    <property type="evidence" value="ECO:0007669"/>
    <property type="project" value="UniProtKB-KW"/>
</dbReference>
<keyword evidence="3" id="KW-0255">Endonuclease</keyword>
<comment type="caution">
    <text evidence="7">The sequence shown here is derived from an EMBL/GenBank/DDBJ whole genome shotgun (WGS) entry which is preliminary data.</text>
</comment>
<sequence length="340" mass="37886">MRSKTVNFVGTVGTVGQALPDVAQPDVAQPDVKHRLLRTAMPFKRTAMPFVRRCRTYGGNKPSTESVGQALPDVAHRLLRTAMPYLLLSLATIAPMSAHAWGFKGHTYIGDVAWEYLSPEAKAWVTDKLERVDEKSLGEMVTWADRIRRTPEGRNMGPLHYANVPPTEVSFSLERDCEAMRCVVGAAIQSSKVMLDSTSSPREQAVALRAFTHWITDLHQPLHLGFYEDRGGNSIRVTYQGHETNLHALWDTVLLTDELLIPPAELAAANPLPKAPENFKRAILDWATTSNQLAREYAYAGVEHEGDISQAYVQRAEPIIQQQLLHSAQRLALFIEASVR</sequence>
<keyword evidence="8" id="KW-1185">Reference proteome</keyword>
<dbReference type="PANTHER" id="PTHR33146">
    <property type="entry name" value="ENDONUCLEASE 4"/>
    <property type="match status" value="1"/>
</dbReference>
<evidence type="ECO:0000256" key="3">
    <source>
        <dbReference type="ARBA" id="ARBA00022759"/>
    </source>
</evidence>
<dbReference type="PANTHER" id="PTHR33146:SF26">
    <property type="entry name" value="ENDONUCLEASE 4"/>
    <property type="match status" value="1"/>
</dbReference>
<keyword evidence="2" id="KW-0479">Metal-binding</keyword>
<evidence type="ECO:0000256" key="6">
    <source>
        <dbReference type="ARBA" id="ARBA00023180"/>
    </source>
</evidence>
<dbReference type="GO" id="GO:0003676">
    <property type="term" value="F:nucleic acid binding"/>
    <property type="evidence" value="ECO:0007669"/>
    <property type="project" value="InterPro"/>
</dbReference>
<dbReference type="SUPFAM" id="SSF48537">
    <property type="entry name" value="Phospholipase C/P1 nuclease"/>
    <property type="match status" value="1"/>
</dbReference>
<evidence type="ECO:0000256" key="2">
    <source>
        <dbReference type="ARBA" id="ARBA00022723"/>
    </source>
</evidence>
<protein>
    <recommendedName>
        <fullName evidence="9">S1/P1 Nuclease</fullName>
    </recommendedName>
</protein>
<keyword evidence="1" id="KW-0540">Nuclease</keyword>
<name>A0A432WTI0_9GAMM</name>
<dbReference type="Pfam" id="PF02265">
    <property type="entry name" value="S1-P1_nuclease"/>
    <property type="match status" value="1"/>
</dbReference>